<evidence type="ECO:0000256" key="7">
    <source>
        <dbReference type="ARBA" id="ARBA00022679"/>
    </source>
</evidence>
<keyword evidence="19" id="KW-1185">Reference proteome</keyword>
<sequence length="124" mass="14705">MDSRHDSEQSQPHNRQIVVCISGKRKSGKDFVCDRLAKRLQMSNLKVVIRAISAPLKDEYASLFQLDSELLKTDAPYKELYRRQMVAWGEDIRRKDPSYFCSYQQEVHTNDIMQQRYKEGYRNQ</sequence>
<dbReference type="GO" id="GO:0006695">
    <property type="term" value="P:cholesterol biosynthetic process"/>
    <property type="evidence" value="ECO:0007669"/>
    <property type="project" value="UniProtKB-KW"/>
</dbReference>
<proteinExistence type="predicted"/>
<dbReference type="AlphaFoldDB" id="A0A0M3JK04"/>
<evidence type="ECO:0000256" key="11">
    <source>
        <dbReference type="ARBA" id="ARBA00022840"/>
    </source>
</evidence>
<keyword evidence="14" id="KW-0443">Lipid metabolism</keyword>
<reference evidence="18 19" key="2">
    <citation type="submission" date="2018-11" db="EMBL/GenBank/DDBJ databases">
        <authorList>
            <consortium name="Pathogen Informatics"/>
        </authorList>
    </citation>
    <scope>NUCLEOTIDE SEQUENCE [LARGE SCALE GENOMIC DNA]</scope>
</reference>
<comment type="subcellular location">
    <subcellularLocation>
        <location evidence="1">Cytoplasm</location>
        <location evidence="1">Cytosol</location>
    </subcellularLocation>
</comment>
<evidence type="ECO:0000256" key="10">
    <source>
        <dbReference type="ARBA" id="ARBA00022778"/>
    </source>
</evidence>
<evidence type="ECO:0000313" key="18">
    <source>
        <dbReference type="EMBL" id="VDK29941.1"/>
    </source>
</evidence>
<gene>
    <name evidence="18" type="ORF">ASIM_LOCUS7739</name>
</gene>
<dbReference type="Pfam" id="PF04275">
    <property type="entry name" value="P-mevalo_kinase"/>
    <property type="match status" value="1"/>
</dbReference>
<evidence type="ECO:0000256" key="1">
    <source>
        <dbReference type="ARBA" id="ARBA00004514"/>
    </source>
</evidence>
<evidence type="ECO:0000256" key="12">
    <source>
        <dbReference type="ARBA" id="ARBA00022955"/>
    </source>
</evidence>
<organism evidence="20">
    <name type="scientific">Anisakis simplex</name>
    <name type="common">Herring worm</name>
    <dbReference type="NCBI Taxonomy" id="6269"/>
    <lineage>
        <taxon>Eukaryota</taxon>
        <taxon>Metazoa</taxon>
        <taxon>Ecdysozoa</taxon>
        <taxon>Nematoda</taxon>
        <taxon>Chromadorea</taxon>
        <taxon>Rhabditida</taxon>
        <taxon>Spirurina</taxon>
        <taxon>Ascaridomorpha</taxon>
        <taxon>Ascaridoidea</taxon>
        <taxon>Anisakidae</taxon>
        <taxon>Anisakis</taxon>
        <taxon>Anisakis simplex complex</taxon>
    </lineage>
</organism>
<keyword evidence="11" id="KW-0067">ATP-binding</keyword>
<reference evidence="20" key="1">
    <citation type="submission" date="2017-02" db="UniProtKB">
        <authorList>
            <consortium name="WormBaseParasite"/>
        </authorList>
    </citation>
    <scope>IDENTIFICATION</scope>
</reference>
<name>A0A0M3JK04_ANISI</name>
<dbReference type="Gene3D" id="3.40.50.300">
    <property type="entry name" value="P-loop containing nucleotide triphosphate hydrolases"/>
    <property type="match status" value="1"/>
</dbReference>
<keyword evidence="5" id="KW-0444">Lipid biosynthesis</keyword>
<keyword evidence="7" id="KW-0808">Transferase</keyword>
<dbReference type="InterPro" id="IPR027417">
    <property type="entry name" value="P-loop_NTPase"/>
</dbReference>
<keyword evidence="10" id="KW-0152">Cholesterol biosynthesis</keyword>
<evidence type="ECO:0000256" key="4">
    <source>
        <dbReference type="ARBA" id="ARBA00022490"/>
    </source>
</evidence>
<evidence type="ECO:0000256" key="14">
    <source>
        <dbReference type="ARBA" id="ARBA00023098"/>
    </source>
</evidence>
<evidence type="ECO:0000256" key="13">
    <source>
        <dbReference type="ARBA" id="ARBA00023011"/>
    </source>
</evidence>
<dbReference type="PANTHER" id="PTHR13101:SF1">
    <property type="entry name" value="PHOSPHOMEVALONATE KINASE"/>
    <property type="match status" value="1"/>
</dbReference>
<evidence type="ECO:0000256" key="8">
    <source>
        <dbReference type="ARBA" id="ARBA00022741"/>
    </source>
</evidence>
<evidence type="ECO:0000256" key="3">
    <source>
        <dbReference type="ARBA" id="ARBA00012958"/>
    </source>
</evidence>
<dbReference type="UniPathway" id="UPA00057">
    <property type="reaction ID" value="UER00099"/>
</dbReference>
<keyword evidence="13" id="KW-0756">Sterol biosynthesis</keyword>
<dbReference type="PANTHER" id="PTHR13101">
    <property type="entry name" value="PHOSPHOMEVALONATE KINASE"/>
    <property type="match status" value="1"/>
</dbReference>
<protein>
    <recommendedName>
        <fullName evidence="17">Phosphomevalonate kinase</fullName>
        <ecNumber evidence="3">2.7.4.2</ecNumber>
    </recommendedName>
</protein>
<dbReference type="WBParaSite" id="ASIM_0000797601-mRNA-1">
    <property type="protein sequence ID" value="ASIM_0000797601-mRNA-1"/>
    <property type="gene ID" value="ASIM_0000797601"/>
</dbReference>
<keyword evidence="9" id="KW-0418">Kinase</keyword>
<keyword evidence="16" id="KW-0753">Steroid metabolism</keyword>
<keyword evidence="12" id="KW-0752">Steroid biosynthesis</keyword>
<evidence type="ECO:0000256" key="2">
    <source>
        <dbReference type="ARBA" id="ARBA00005017"/>
    </source>
</evidence>
<dbReference type="GO" id="GO:0004631">
    <property type="term" value="F:phosphomevalonate kinase activity"/>
    <property type="evidence" value="ECO:0007669"/>
    <property type="project" value="UniProtKB-EC"/>
</dbReference>
<dbReference type="EMBL" id="UYRR01019389">
    <property type="protein sequence ID" value="VDK29941.1"/>
    <property type="molecule type" value="Genomic_DNA"/>
</dbReference>
<evidence type="ECO:0000256" key="17">
    <source>
        <dbReference type="ARBA" id="ARBA00034549"/>
    </source>
</evidence>
<comment type="pathway">
    <text evidence="2">Isoprenoid biosynthesis; isopentenyl diphosphate biosynthesis via mevalonate pathway; isopentenyl diphosphate from (R)-mevalonate: step 2/3.</text>
</comment>
<dbReference type="Proteomes" id="UP000267096">
    <property type="component" value="Unassembled WGS sequence"/>
</dbReference>
<dbReference type="GO" id="GO:0005524">
    <property type="term" value="F:ATP binding"/>
    <property type="evidence" value="ECO:0007669"/>
    <property type="project" value="UniProtKB-KW"/>
</dbReference>
<evidence type="ECO:0000256" key="9">
    <source>
        <dbReference type="ARBA" id="ARBA00022777"/>
    </source>
</evidence>
<evidence type="ECO:0000256" key="15">
    <source>
        <dbReference type="ARBA" id="ARBA00023166"/>
    </source>
</evidence>
<dbReference type="GO" id="GO:0005829">
    <property type="term" value="C:cytosol"/>
    <property type="evidence" value="ECO:0007669"/>
    <property type="project" value="UniProtKB-SubCell"/>
</dbReference>
<dbReference type="EC" id="2.7.4.2" evidence="3"/>
<dbReference type="GO" id="GO:0019287">
    <property type="term" value="P:isopentenyl diphosphate biosynthetic process, mevalonate pathway"/>
    <property type="evidence" value="ECO:0007669"/>
    <property type="project" value="UniProtKB-UniPathway"/>
</dbReference>
<evidence type="ECO:0000313" key="19">
    <source>
        <dbReference type="Proteomes" id="UP000267096"/>
    </source>
</evidence>
<evidence type="ECO:0000256" key="16">
    <source>
        <dbReference type="ARBA" id="ARBA00023221"/>
    </source>
</evidence>
<keyword evidence="15" id="KW-1207">Sterol metabolism</keyword>
<keyword evidence="6" id="KW-0153">Cholesterol metabolism</keyword>
<keyword evidence="8" id="KW-0547">Nucleotide-binding</keyword>
<dbReference type="OrthoDB" id="2401875at2759"/>
<dbReference type="InterPro" id="IPR005919">
    <property type="entry name" value="Pmev_kin_anim"/>
</dbReference>
<keyword evidence="4" id="KW-0963">Cytoplasm</keyword>
<evidence type="ECO:0000313" key="20">
    <source>
        <dbReference type="WBParaSite" id="ASIM_0000797601-mRNA-1"/>
    </source>
</evidence>
<evidence type="ECO:0000256" key="6">
    <source>
        <dbReference type="ARBA" id="ARBA00022548"/>
    </source>
</evidence>
<accession>A0A0M3JK04</accession>
<evidence type="ECO:0000256" key="5">
    <source>
        <dbReference type="ARBA" id="ARBA00022516"/>
    </source>
</evidence>